<sequence length="246" mass="29440">MIIFEENDHFILYTQHDHGLLSGEIAFQWGNSEFPLATFNQIMTATYHDFAWYDEDLQPKWDYKSNKPYDFVEYPTSEKLIIYKNGISQLEKLYPHCALLTSLHYCSFYNGRNDKEILRFLSNEKKRQQKLKNWLKLRTNSEKDLSFLKLCDDFSLYVCLNEPGVSKSNEHPWYKNGISYKNGDEETIFELFWSSKEEITITPFPFKEEWETSIPYRKMCKETKKIVGKGNTRIKFRKHEQRGDEN</sequence>
<dbReference type="Proteomes" id="UP000217083">
    <property type="component" value="Unassembled WGS sequence"/>
</dbReference>
<reference evidence="1 2" key="2">
    <citation type="submission" date="2017-09" db="EMBL/GenBank/DDBJ databases">
        <title>Bacillus patelloidae sp. nov., isolated from the intestinal tract of a marine limpet.</title>
        <authorList>
            <person name="Liu R."/>
            <person name="Dong C."/>
            <person name="Shao Z."/>
        </authorList>
    </citation>
    <scope>NUCLEOTIDE SEQUENCE [LARGE SCALE GENOMIC DNA]</scope>
    <source>
        <strain evidence="1 2">SA5d-4</strain>
    </source>
</reference>
<dbReference type="AlphaFoldDB" id="A0A263BQW6"/>
<dbReference type="Pfam" id="PF13030">
    <property type="entry name" value="DUF3891"/>
    <property type="match status" value="1"/>
</dbReference>
<dbReference type="InterPro" id="IPR024992">
    <property type="entry name" value="DUF3891"/>
</dbReference>
<dbReference type="RefSeq" id="WP_094925977.1">
    <property type="nucleotide sequence ID" value="NZ_NPIA01000008.1"/>
</dbReference>
<evidence type="ECO:0000313" key="2">
    <source>
        <dbReference type="Proteomes" id="UP000217083"/>
    </source>
</evidence>
<reference evidence="2" key="1">
    <citation type="submission" date="2017-08" db="EMBL/GenBank/DDBJ databases">
        <authorList>
            <person name="Huang Z."/>
        </authorList>
    </citation>
    <scope>NUCLEOTIDE SEQUENCE [LARGE SCALE GENOMIC DNA]</scope>
    <source>
        <strain evidence="2">SA5d-4</strain>
    </source>
</reference>
<organism evidence="1 2">
    <name type="scientific">Lottiidibacillus patelloidae</name>
    <dbReference type="NCBI Taxonomy" id="2670334"/>
    <lineage>
        <taxon>Bacteria</taxon>
        <taxon>Bacillati</taxon>
        <taxon>Bacillota</taxon>
        <taxon>Bacilli</taxon>
        <taxon>Bacillales</taxon>
        <taxon>Bacillaceae</taxon>
        <taxon>Lottiidibacillus</taxon>
    </lineage>
</organism>
<gene>
    <name evidence="1" type="ORF">CIB95_13380</name>
</gene>
<name>A0A263BQW6_9BACI</name>
<comment type="caution">
    <text evidence="1">The sequence shown here is derived from an EMBL/GenBank/DDBJ whole genome shotgun (WGS) entry which is preliminary data.</text>
</comment>
<evidence type="ECO:0000313" key="1">
    <source>
        <dbReference type="EMBL" id="OZM56095.1"/>
    </source>
</evidence>
<proteinExistence type="predicted"/>
<keyword evidence="2" id="KW-1185">Reference proteome</keyword>
<protein>
    <recommendedName>
        <fullName evidence="3">DUF3891 domain-containing protein</fullName>
    </recommendedName>
</protein>
<dbReference type="EMBL" id="NPIA01000008">
    <property type="protein sequence ID" value="OZM56095.1"/>
    <property type="molecule type" value="Genomic_DNA"/>
</dbReference>
<accession>A0A263BQW6</accession>
<evidence type="ECO:0008006" key="3">
    <source>
        <dbReference type="Google" id="ProtNLM"/>
    </source>
</evidence>